<dbReference type="Pfam" id="PF00339">
    <property type="entry name" value="Arrestin_N"/>
    <property type="match status" value="1"/>
</dbReference>
<dbReference type="SUPFAM" id="SSF81296">
    <property type="entry name" value="E set domains"/>
    <property type="match status" value="1"/>
</dbReference>
<evidence type="ECO:0000259" key="2">
    <source>
        <dbReference type="SMART" id="SM01017"/>
    </source>
</evidence>
<evidence type="ECO:0000256" key="1">
    <source>
        <dbReference type="SAM" id="MobiDB-lite"/>
    </source>
</evidence>
<dbReference type="PANTHER" id="PTHR11188:SF174">
    <property type="entry name" value="ARRESTIN-RELATED TRAFFICKING ADAPTER 10-RELATED"/>
    <property type="match status" value="1"/>
</dbReference>
<feature type="compositionally biased region" description="Basic residues" evidence="1">
    <location>
        <begin position="119"/>
        <end position="129"/>
    </location>
</feature>
<evidence type="ECO:0000313" key="3">
    <source>
        <dbReference type="EMBL" id="KAL3234457.1"/>
    </source>
</evidence>
<dbReference type="EMBL" id="JBEVYD010000003">
    <property type="protein sequence ID" value="KAL3234457.1"/>
    <property type="molecule type" value="Genomic_DNA"/>
</dbReference>
<reference evidence="3 4" key="1">
    <citation type="submission" date="2024-05" db="EMBL/GenBank/DDBJ databases">
        <title>Long read based assembly of the Candida bracarensis genome reveals expanded adhesin content.</title>
        <authorList>
            <person name="Marcet-Houben M."/>
            <person name="Ksiezopolska E."/>
            <person name="Gabaldon T."/>
        </authorList>
    </citation>
    <scope>NUCLEOTIDE SEQUENCE [LARGE SCALE GENOMIC DNA]</scope>
    <source>
        <strain evidence="3 4">CBM6</strain>
    </source>
</reference>
<dbReference type="InterPro" id="IPR014752">
    <property type="entry name" value="Arrestin-like_C"/>
</dbReference>
<evidence type="ECO:0000313" key="4">
    <source>
        <dbReference type="Proteomes" id="UP001623330"/>
    </source>
</evidence>
<sequence length="1077" mass="118947">MLHTENSPLFPVGKDVTIPSDAKPVANTSSVQIYIKLAEPVVFVQGFEDLAHSDKPPGILRGSLILRILKPTKVKNLTLHFKGYARTEWIEGIPPKKQEFAENNDIVNHTWPFYQAEHHNHHSNGHHGSHGGSRTPGSNSIASSSETSSLRQESPDSGDNAIFKGTGASIYRPLPRNVNGDKSQKSSHTPQSSISSATNLSPLKNNNILRSKSKDNLDEFARKRGLPRASSHSTLTNSSFAPDRNSSGKGISPISFLRRATSSTSAHTFGLTDSPTNGQRNGGATTPTHHGTTTSLISDILSGNFAGSYDSSHANGNTPPYNSSHSTLNTNNTPINQIVDNGTFQPGDYIYPFEQLIPQSYPESIKAEYGFVEYYLFVTLERYGPFKSNLTGRMPVHIIRTQSDNSVEESEPIIISRDWENALFYDIVIGSKEIVLDAFLPINFRLSPMEKLTLHRIRIYVTETMEYYCKKQKVHRIEPTKKFLLAEHKGPKLPGLPKDANYNKAKNMGNLLLDESSGDLVNKEFQYQLFVPSKFNNHQKIHPDTTYDNIKSNHWIKICLRLSRIVGDKRKHYEISIDSPIHVLHKLCSHANTLLPSYDSHLLMNHQNILNPNAPNNDHINDHDISRYHNSNIFFPKEIVMSPLMSPDVQPLDGNVESIYNGTPYRVSRHSDDTEAQAKGSSIDINKSVFNSPTLKSNIYQPDTIQRELASPQAIPLSPIVSAISLADLSAMGDKSPPPEFDSIEDQLSAATTRENSPLLLPKDPPSYDDVLQTDGVGVVSNTKIPKIQLSKSQESLPPAKASRIRGMAPYSENASFNSLDNDGDIAAGFNFSNSPNLVRPILKSNSPSMISLNTNDHNRVTLTPRHDNMHDYFPSTIRGNNHFYNDISQILGDGSDENGHLTLSKTHESSNGASARSSFDNTGIIFDKDGENAQPLLSTTNDSRVSGLGEHDLQSRESFSHILEQPTDSSVDITALYDRNSSAWHPLQLDSGVPLSPTISNGSHTNALLRSDSNLEDRVISDLSISPLKDIIQTDDSSGGNSLLEQGSGPTLDNEKPFLNESKRTKNMKNYSGHVN</sequence>
<dbReference type="Proteomes" id="UP001623330">
    <property type="component" value="Unassembled WGS sequence"/>
</dbReference>
<feature type="compositionally biased region" description="Low complexity" evidence="1">
    <location>
        <begin position="282"/>
        <end position="293"/>
    </location>
</feature>
<feature type="compositionally biased region" description="Low complexity" evidence="1">
    <location>
        <begin position="138"/>
        <end position="152"/>
    </location>
</feature>
<gene>
    <name evidence="3" type="ORF">RNJ44_03219</name>
</gene>
<dbReference type="Gene3D" id="2.60.40.640">
    <property type="match status" value="2"/>
</dbReference>
<feature type="compositionally biased region" description="Polar residues" evidence="1">
    <location>
        <begin position="230"/>
        <end position="249"/>
    </location>
</feature>
<feature type="compositionally biased region" description="Basic and acidic residues" evidence="1">
    <location>
        <begin position="1054"/>
        <end position="1065"/>
    </location>
</feature>
<protein>
    <recommendedName>
        <fullName evidence="2">Arrestin C-terminal-like domain-containing protein</fullName>
    </recommendedName>
</protein>
<feature type="region of interest" description="Disordered" evidence="1">
    <location>
        <begin position="118"/>
        <end position="252"/>
    </location>
</feature>
<dbReference type="InterPro" id="IPR014756">
    <property type="entry name" value="Ig_E-set"/>
</dbReference>
<dbReference type="InterPro" id="IPR050357">
    <property type="entry name" value="Arrestin_domain-protein"/>
</dbReference>
<feature type="region of interest" description="Disordered" evidence="1">
    <location>
        <begin position="1032"/>
        <end position="1077"/>
    </location>
</feature>
<organism evidence="3 4">
    <name type="scientific">Nakaseomyces bracarensis</name>
    <dbReference type="NCBI Taxonomy" id="273131"/>
    <lineage>
        <taxon>Eukaryota</taxon>
        <taxon>Fungi</taxon>
        <taxon>Dikarya</taxon>
        <taxon>Ascomycota</taxon>
        <taxon>Saccharomycotina</taxon>
        <taxon>Saccharomycetes</taxon>
        <taxon>Saccharomycetales</taxon>
        <taxon>Saccharomycetaceae</taxon>
        <taxon>Nakaseomyces</taxon>
    </lineage>
</organism>
<dbReference type="InterPro" id="IPR011022">
    <property type="entry name" value="Arrestin_C-like"/>
</dbReference>
<feature type="domain" description="Arrestin C-terminal-like" evidence="2">
    <location>
        <begin position="419"/>
        <end position="588"/>
    </location>
</feature>
<dbReference type="Pfam" id="PF02752">
    <property type="entry name" value="Arrestin_C"/>
    <property type="match status" value="1"/>
</dbReference>
<accession>A0ABR4NZ50</accession>
<feature type="region of interest" description="Disordered" evidence="1">
    <location>
        <begin position="265"/>
        <end position="293"/>
    </location>
</feature>
<dbReference type="InterPro" id="IPR011021">
    <property type="entry name" value="Arrestin-like_N"/>
</dbReference>
<name>A0ABR4NZ50_9SACH</name>
<dbReference type="PANTHER" id="PTHR11188">
    <property type="entry name" value="ARRESTIN DOMAIN CONTAINING PROTEIN"/>
    <property type="match status" value="1"/>
</dbReference>
<feature type="compositionally biased region" description="Polar residues" evidence="1">
    <location>
        <begin position="186"/>
        <end position="210"/>
    </location>
</feature>
<feature type="compositionally biased region" description="Polar residues" evidence="1">
    <location>
        <begin position="1035"/>
        <end position="1052"/>
    </location>
</feature>
<feature type="compositionally biased region" description="Basic and acidic residues" evidence="1">
    <location>
        <begin position="212"/>
        <end position="222"/>
    </location>
</feature>
<proteinExistence type="predicted"/>
<keyword evidence="4" id="KW-1185">Reference proteome</keyword>
<dbReference type="SMART" id="SM01017">
    <property type="entry name" value="Arrestin_C"/>
    <property type="match status" value="1"/>
</dbReference>
<feature type="compositionally biased region" description="Polar residues" evidence="1">
    <location>
        <begin position="265"/>
        <end position="279"/>
    </location>
</feature>
<comment type="caution">
    <text evidence="3">The sequence shown here is derived from an EMBL/GenBank/DDBJ whole genome shotgun (WGS) entry which is preliminary data.</text>
</comment>